<dbReference type="CDD" id="cd06853">
    <property type="entry name" value="GT_WecA_like"/>
    <property type="match status" value="1"/>
</dbReference>
<feature type="transmembrane region" description="Helical" evidence="8">
    <location>
        <begin position="46"/>
        <end position="65"/>
    </location>
</feature>
<dbReference type="GO" id="GO:0009103">
    <property type="term" value="P:lipopolysaccharide biosynthetic process"/>
    <property type="evidence" value="ECO:0007669"/>
    <property type="project" value="TreeGrafter"/>
</dbReference>
<dbReference type="eggNOG" id="COG0472">
    <property type="taxonomic scope" value="Bacteria"/>
</dbReference>
<dbReference type="Proteomes" id="UP000027931">
    <property type="component" value="Unassembled WGS sequence"/>
</dbReference>
<dbReference type="GO" id="GO:0046872">
    <property type="term" value="F:metal ion binding"/>
    <property type="evidence" value="ECO:0007669"/>
    <property type="project" value="UniProtKB-KW"/>
</dbReference>
<evidence type="ECO:0000256" key="2">
    <source>
        <dbReference type="ARBA" id="ARBA00022475"/>
    </source>
</evidence>
<keyword evidence="6 8" id="KW-0472">Membrane</keyword>
<keyword evidence="4 8" id="KW-0812">Transmembrane</keyword>
<sequence length="321" mass="34681">MTVLWVMLAAALCSFLSVALFRKIAIRYGYVDKPNARKKQKEPLPMLGGLGMIVVFVLFVSFFIYRYGDTPDDDLTLWGILAGIGVLVLVGFLDDYFKTRGKDFPALPKFIGQIVATYCLILSGTVVHGVNIPFGDIGYVTFHPILGQILTVLWVVGVINAFNFLDGIDGLAGGVAAIAGGTLLVVTLLMGQTTTALLTATLVGTTLGYLRHNFFPAKIIMGDTGSMFLGYMLAAISILGAFKSITIASVLVPVVALGLPIFDAFYVTIRRAINGKPIYSPDRTHAHHRLMDRGLNQKQAVVFLYLIATCLGLSSLVLTLI</sequence>
<accession>A0A074LT12</accession>
<dbReference type="AlphaFoldDB" id="A0A074LT12"/>
<feature type="transmembrane region" description="Helical" evidence="8">
    <location>
        <begin position="171"/>
        <end position="190"/>
    </location>
</feature>
<evidence type="ECO:0000256" key="5">
    <source>
        <dbReference type="ARBA" id="ARBA00022989"/>
    </source>
</evidence>
<evidence type="ECO:0000256" key="4">
    <source>
        <dbReference type="ARBA" id="ARBA00022692"/>
    </source>
</evidence>
<evidence type="ECO:0008006" key="11">
    <source>
        <dbReference type="Google" id="ProtNLM"/>
    </source>
</evidence>
<comment type="caution">
    <text evidence="9">The sequence shown here is derived from an EMBL/GenBank/DDBJ whole genome shotgun (WGS) entry which is preliminary data.</text>
</comment>
<feature type="binding site" evidence="7">
    <location>
        <position position="163"/>
    </location>
    <ligand>
        <name>Mg(2+)</name>
        <dbReference type="ChEBI" id="CHEBI:18420"/>
    </ligand>
</feature>
<feature type="transmembrane region" description="Helical" evidence="8">
    <location>
        <begin position="6"/>
        <end position="25"/>
    </location>
</feature>
<evidence type="ECO:0000256" key="7">
    <source>
        <dbReference type="PIRSR" id="PIRSR600715-1"/>
    </source>
</evidence>
<dbReference type="RefSeq" id="WP_152559248.1">
    <property type="nucleotide sequence ID" value="NZ_JMIR01000015.1"/>
</dbReference>
<feature type="transmembrane region" description="Helical" evidence="8">
    <location>
        <begin position="224"/>
        <end position="242"/>
    </location>
</feature>
<dbReference type="OrthoDB" id="9783652at2"/>
<dbReference type="InterPro" id="IPR000715">
    <property type="entry name" value="Glycosyl_transferase_4"/>
</dbReference>
<evidence type="ECO:0000313" key="9">
    <source>
        <dbReference type="EMBL" id="KEO83003.1"/>
    </source>
</evidence>
<proteinExistence type="predicted"/>
<keyword evidence="3" id="KW-0808">Transferase</keyword>
<name>A0A074LT12_9BACL</name>
<keyword evidence="2" id="KW-1003">Cell membrane</keyword>
<dbReference type="Pfam" id="PF00953">
    <property type="entry name" value="Glycos_transf_4"/>
    <property type="match status" value="1"/>
</dbReference>
<evidence type="ECO:0000256" key="8">
    <source>
        <dbReference type="SAM" id="Phobius"/>
    </source>
</evidence>
<dbReference type="PANTHER" id="PTHR22926">
    <property type="entry name" value="PHOSPHO-N-ACETYLMURAMOYL-PENTAPEPTIDE-TRANSFERASE"/>
    <property type="match status" value="1"/>
</dbReference>
<feature type="transmembrane region" description="Helical" evidence="8">
    <location>
        <begin position="77"/>
        <end position="97"/>
    </location>
</feature>
<keyword evidence="7" id="KW-0460">Magnesium</keyword>
<comment type="cofactor">
    <cofactor evidence="7">
        <name>Mg(2+)</name>
        <dbReference type="ChEBI" id="CHEBI:18420"/>
    </cofactor>
</comment>
<dbReference type="GO" id="GO:0016780">
    <property type="term" value="F:phosphotransferase activity, for other substituted phosphate groups"/>
    <property type="evidence" value="ECO:0007669"/>
    <property type="project" value="InterPro"/>
</dbReference>
<dbReference type="GO" id="GO:0005886">
    <property type="term" value="C:plasma membrane"/>
    <property type="evidence" value="ECO:0007669"/>
    <property type="project" value="UniProtKB-SubCell"/>
</dbReference>
<comment type="subcellular location">
    <subcellularLocation>
        <location evidence="1">Cell membrane</location>
        <topology evidence="1">Multi-pass membrane protein</topology>
    </subcellularLocation>
</comment>
<gene>
    <name evidence="9" type="ORF">EL26_11985</name>
</gene>
<dbReference type="STRING" id="1157490.EL26_11985"/>
<reference evidence="9 10" key="1">
    <citation type="journal article" date="2013" name="Int. J. Syst. Evol. Microbiol.">
        <title>Tumebacillus flagellatus sp. nov., an alpha-amylase/pullulanase-producing bacterium isolated from cassava wastewater.</title>
        <authorList>
            <person name="Wang Q."/>
            <person name="Xie N."/>
            <person name="Qin Y."/>
            <person name="Shen N."/>
            <person name="Zhu J."/>
            <person name="Mi H."/>
            <person name="Huang R."/>
        </authorList>
    </citation>
    <scope>NUCLEOTIDE SEQUENCE [LARGE SCALE GENOMIC DNA]</scope>
    <source>
        <strain evidence="9 10">GST4</strain>
    </source>
</reference>
<dbReference type="GO" id="GO:0071555">
    <property type="term" value="P:cell wall organization"/>
    <property type="evidence" value="ECO:0007669"/>
    <property type="project" value="TreeGrafter"/>
</dbReference>
<keyword evidence="10" id="KW-1185">Reference proteome</keyword>
<evidence type="ECO:0000313" key="10">
    <source>
        <dbReference type="Proteomes" id="UP000027931"/>
    </source>
</evidence>
<dbReference type="GO" id="GO:0044038">
    <property type="term" value="P:cell wall macromolecule biosynthetic process"/>
    <property type="evidence" value="ECO:0007669"/>
    <property type="project" value="TreeGrafter"/>
</dbReference>
<organism evidence="9 10">
    <name type="scientific">Tumebacillus flagellatus</name>
    <dbReference type="NCBI Taxonomy" id="1157490"/>
    <lineage>
        <taxon>Bacteria</taxon>
        <taxon>Bacillati</taxon>
        <taxon>Bacillota</taxon>
        <taxon>Bacilli</taxon>
        <taxon>Bacillales</taxon>
        <taxon>Alicyclobacillaceae</taxon>
        <taxon>Tumebacillus</taxon>
    </lineage>
</organism>
<feature type="binding site" evidence="7">
    <location>
        <position position="223"/>
    </location>
    <ligand>
        <name>Mg(2+)</name>
        <dbReference type="ChEBI" id="CHEBI:18420"/>
    </ligand>
</feature>
<evidence type="ECO:0000256" key="3">
    <source>
        <dbReference type="ARBA" id="ARBA00022679"/>
    </source>
</evidence>
<feature type="transmembrane region" description="Helical" evidence="8">
    <location>
        <begin position="142"/>
        <end position="164"/>
    </location>
</feature>
<feature type="transmembrane region" description="Helical" evidence="8">
    <location>
        <begin position="300"/>
        <end position="320"/>
    </location>
</feature>
<evidence type="ECO:0000256" key="1">
    <source>
        <dbReference type="ARBA" id="ARBA00004651"/>
    </source>
</evidence>
<protein>
    <recommendedName>
        <fullName evidence="11">UDP-phosphate N-acetylgalactosaminyl-1-phosphate transferase</fullName>
    </recommendedName>
</protein>
<evidence type="ECO:0000256" key="6">
    <source>
        <dbReference type="ARBA" id="ARBA00023136"/>
    </source>
</evidence>
<dbReference type="EMBL" id="JMIR01000015">
    <property type="protein sequence ID" value="KEO83003.1"/>
    <property type="molecule type" value="Genomic_DNA"/>
</dbReference>
<feature type="transmembrane region" description="Helical" evidence="8">
    <location>
        <begin position="109"/>
        <end position="130"/>
    </location>
</feature>
<feature type="transmembrane region" description="Helical" evidence="8">
    <location>
        <begin position="248"/>
        <end position="269"/>
    </location>
</feature>
<keyword evidence="7" id="KW-0479">Metal-binding</keyword>
<dbReference type="PANTHER" id="PTHR22926:SF3">
    <property type="entry name" value="UNDECAPRENYL-PHOSPHATE ALPHA-N-ACETYLGLUCOSAMINYL 1-PHOSPHATE TRANSFERASE"/>
    <property type="match status" value="1"/>
</dbReference>
<keyword evidence="5 8" id="KW-1133">Transmembrane helix</keyword>